<name>A0A330LBV6_9BACT</name>
<sequence length="57" mass="6203">MLDKVMVCILEGGRRIANGSGKFKNEPSKAQTEAKTKRCHLSSRVTTRATQHSTSVG</sequence>
<accession>A0A330LBV6</accession>
<dbReference type="Proteomes" id="UP000248168">
    <property type="component" value="Unassembled WGS sequence"/>
</dbReference>
<organism evidence="2 3">
    <name type="scientific">Nitrospira lenta</name>
    <dbReference type="NCBI Taxonomy" id="1436998"/>
    <lineage>
        <taxon>Bacteria</taxon>
        <taxon>Pseudomonadati</taxon>
        <taxon>Nitrospirota</taxon>
        <taxon>Nitrospiria</taxon>
        <taxon>Nitrospirales</taxon>
        <taxon>Nitrospiraceae</taxon>
        <taxon>Nitrospira</taxon>
    </lineage>
</organism>
<evidence type="ECO:0000313" key="3">
    <source>
        <dbReference type="Proteomes" id="UP000248168"/>
    </source>
</evidence>
<evidence type="ECO:0000313" key="2">
    <source>
        <dbReference type="EMBL" id="SPP66407.1"/>
    </source>
</evidence>
<keyword evidence="3" id="KW-1185">Reference proteome</keyword>
<evidence type="ECO:0000256" key="1">
    <source>
        <dbReference type="SAM" id="MobiDB-lite"/>
    </source>
</evidence>
<gene>
    <name evidence="2" type="ORF">NITLEN_60210</name>
</gene>
<dbReference type="InParanoid" id="A0A330LBV6"/>
<protein>
    <submittedName>
        <fullName evidence="2">Uncharacterized protein</fullName>
    </submittedName>
</protein>
<proteinExistence type="predicted"/>
<dbReference type="AlphaFoldDB" id="A0A330LBV6"/>
<feature type="compositionally biased region" description="Basic and acidic residues" evidence="1">
    <location>
        <begin position="23"/>
        <end position="36"/>
    </location>
</feature>
<dbReference type="EMBL" id="OUNR01000019">
    <property type="protein sequence ID" value="SPP66407.1"/>
    <property type="molecule type" value="Genomic_DNA"/>
</dbReference>
<reference evidence="3" key="1">
    <citation type="submission" date="2018-04" db="EMBL/GenBank/DDBJ databases">
        <authorList>
            <person name="Lucker S."/>
            <person name="Sakoula D."/>
        </authorList>
    </citation>
    <scope>NUCLEOTIDE SEQUENCE [LARGE SCALE GENOMIC DNA]</scope>
</reference>
<feature type="region of interest" description="Disordered" evidence="1">
    <location>
        <begin position="18"/>
        <end position="57"/>
    </location>
</feature>
<feature type="compositionally biased region" description="Polar residues" evidence="1">
    <location>
        <begin position="43"/>
        <end position="57"/>
    </location>
</feature>